<dbReference type="SFLD" id="SFLDG01154">
    <property type="entry name" value="Main.5:_Phi-like"/>
    <property type="match status" value="1"/>
</dbReference>
<dbReference type="CDD" id="cd03053">
    <property type="entry name" value="GST_N_Phi"/>
    <property type="match status" value="1"/>
</dbReference>
<evidence type="ECO:0000313" key="7">
    <source>
        <dbReference type="Proteomes" id="UP000297245"/>
    </source>
</evidence>
<dbReference type="PANTHER" id="PTHR43900">
    <property type="entry name" value="GLUTATHIONE S-TRANSFERASE RHO"/>
    <property type="match status" value="1"/>
</dbReference>
<dbReference type="InterPro" id="IPR004046">
    <property type="entry name" value="GST_C"/>
</dbReference>
<dbReference type="Proteomes" id="UP000297245">
    <property type="component" value="Unassembled WGS sequence"/>
</dbReference>
<dbReference type="GO" id="GO:0005737">
    <property type="term" value="C:cytoplasm"/>
    <property type="evidence" value="ECO:0007669"/>
    <property type="project" value="TreeGrafter"/>
</dbReference>
<dbReference type="Pfam" id="PF13417">
    <property type="entry name" value="GST_N_3"/>
    <property type="match status" value="1"/>
</dbReference>
<dbReference type="FunFam" id="3.40.30.10:FF:000016">
    <property type="entry name" value="Glutathione S-transferase F2"/>
    <property type="match status" value="1"/>
</dbReference>
<feature type="domain" description="GST C-terminal" evidence="5">
    <location>
        <begin position="91"/>
        <end position="222"/>
    </location>
</feature>
<dbReference type="SFLD" id="SFLDG00358">
    <property type="entry name" value="Main_(cytGST)"/>
    <property type="match status" value="1"/>
</dbReference>
<dbReference type="EMBL" id="ML179980">
    <property type="protein sequence ID" value="THU79752.1"/>
    <property type="molecule type" value="Genomic_DNA"/>
</dbReference>
<organism evidence="6 7">
    <name type="scientific">Dendrothele bispora (strain CBS 962.96)</name>
    <dbReference type="NCBI Taxonomy" id="1314807"/>
    <lineage>
        <taxon>Eukaryota</taxon>
        <taxon>Fungi</taxon>
        <taxon>Dikarya</taxon>
        <taxon>Basidiomycota</taxon>
        <taxon>Agaricomycotina</taxon>
        <taxon>Agaricomycetes</taxon>
        <taxon>Agaricomycetidae</taxon>
        <taxon>Agaricales</taxon>
        <taxon>Agaricales incertae sedis</taxon>
        <taxon>Dendrothele</taxon>
    </lineage>
</organism>
<evidence type="ECO:0000259" key="5">
    <source>
        <dbReference type="PROSITE" id="PS50405"/>
    </source>
</evidence>
<comment type="catalytic activity">
    <reaction evidence="3">
        <text>RX + glutathione = an S-substituted glutathione + a halide anion + H(+)</text>
        <dbReference type="Rhea" id="RHEA:16437"/>
        <dbReference type="ChEBI" id="CHEBI:15378"/>
        <dbReference type="ChEBI" id="CHEBI:16042"/>
        <dbReference type="ChEBI" id="CHEBI:17792"/>
        <dbReference type="ChEBI" id="CHEBI:57925"/>
        <dbReference type="ChEBI" id="CHEBI:90779"/>
        <dbReference type="EC" id="2.5.1.18"/>
    </reaction>
</comment>
<evidence type="ECO:0000256" key="2">
    <source>
        <dbReference type="ARBA" id="ARBA00022679"/>
    </source>
</evidence>
<dbReference type="InterPro" id="IPR010987">
    <property type="entry name" value="Glutathione-S-Trfase_C-like"/>
</dbReference>
<dbReference type="SUPFAM" id="SSF52833">
    <property type="entry name" value="Thioredoxin-like"/>
    <property type="match status" value="1"/>
</dbReference>
<dbReference type="InterPro" id="IPR036249">
    <property type="entry name" value="Thioredoxin-like_sf"/>
</dbReference>
<dbReference type="Gene3D" id="3.40.30.10">
    <property type="entry name" value="Glutaredoxin"/>
    <property type="match status" value="1"/>
</dbReference>
<sequence>MVLKLYGSPISTCARRVATVLYEKKIPYEFVHVDMMKGEHKSPAHLEKQPFGQVPYIDDDGFNLHESRAICRYLEAKYSDQGPKLAPSPSDLKANALFEQAASIEYSDFDPHANKAIFEANVKPKYLGLPKDEAKYAEAIKMLSDKFDGYERILAKQKYLAGNEITLADLFHLPYGSMLVMAGSDLFETKGPNVARWWKEISSRESWKAVKDGIPTGTVKFD</sequence>
<dbReference type="GO" id="GO:0006749">
    <property type="term" value="P:glutathione metabolic process"/>
    <property type="evidence" value="ECO:0007669"/>
    <property type="project" value="TreeGrafter"/>
</dbReference>
<dbReference type="PROSITE" id="PS50404">
    <property type="entry name" value="GST_NTER"/>
    <property type="match status" value="1"/>
</dbReference>
<keyword evidence="7" id="KW-1185">Reference proteome</keyword>
<dbReference type="GO" id="GO:0004364">
    <property type="term" value="F:glutathione transferase activity"/>
    <property type="evidence" value="ECO:0007669"/>
    <property type="project" value="UniProtKB-EC"/>
</dbReference>
<feature type="domain" description="GST N-terminal" evidence="4">
    <location>
        <begin position="1"/>
        <end position="82"/>
    </location>
</feature>
<dbReference type="Gene3D" id="1.20.1050.10">
    <property type="match status" value="1"/>
</dbReference>
<evidence type="ECO:0000313" key="6">
    <source>
        <dbReference type="EMBL" id="THU79752.1"/>
    </source>
</evidence>
<proteinExistence type="predicted"/>
<dbReference type="PROSITE" id="PS50405">
    <property type="entry name" value="GST_CTER"/>
    <property type="match status" value="1"/>
</dbReference>
<dbReference type="EC" id="2.5.1.18" evidence="1"/>
<dbReference type="SFLD" id="SFLDS00019">
    <property type="entry name" value="Glutathione_Transferase_(cytos"/>
    <property type="match status" value="1"/>
</dbReference>
<name>A0A4S8KV11_DENBC</name>
<gene>
    <name evidence="6" type="ORF">K435DRAFT_823838</name>
</gene>
<evidence type="ECO:0000259" key="4">
    <source>
        <dbReference type="PROSITE" id="PS50404"/>
    </source>
</evidence>
<dbReference type="PANTHER" id="PTHR43900:SF3">
    <property type="entry name" value="GLUTATHIONE S-TRANSFERASE RHO"/>
    <property type="match status" value="1"/>
</dbReference>
<evidence type="ECO:0000256" key="1">
    <source>
        <dbReference type="ARBA" id="ARBA00012452"/>
    </source>
</evidence>
<dbReference type="Pfam" id="PF00043">
    <property type="entry name" value="GST_C"/>
    <property type="match status" value="1"/>
</dbReference>
<accession>A0A4S8KV11</accession>
<dbReference type="OrthoDB" id="249703at2759"/>
<dbReference type="AlphaFoldDB" id="A0A4S8KV11"/>
<dbReference type="SUPFAM" id="SSF47616">
    <property type="entry name" value="GST C-terminal domain-like"/>
    <property type="match status" value="1"/>
</dbReference>
<reference evidence="6 7" key="1">
    <citation type="journal article" date="2019" name="Nat. Ecol. Evol.">
        <title>Megaphylogeny resolves global patterns of mushroom evolution.</title>
        <authorList>
            <person name="Varga T."/>
            <person name="Krizsan K."/>
            <person name="Foldi C."/>
            <person name="Dima B."/>
            <person name="Sanchez-Garcia M."/>
            <person name="Sanchez-Ramirez S."/>
            <person name="Szollosi G.J."/>
            <person name="Szarkandi J.G."/>
            <person name="Papp V."/>
            <person name="Albert L."/>
            <person name="Andreopoulos W."/>
            <person name="Angelini C."/>
            <person name="Antonin V."/>
            <person name="Barry K.W."/>
            <person name="Bougher N.L."/>
            <person name="Buchanan P."/>
            <person name="Buyck B."/>
            <person name="Bense V."/>
            <person name="Catcheside P."/>
            <person name="Chovatia M."/>
            <person name="Cooper J."/>
            <person name="Damon W."/>
            <person name="Desjardin D."/>
            <person name="Finy P."/>
            <person name="Geml J."/>
            <person name="Haridas S."/>
            <person name="Hughes K."/>
            <person name="Justo A."/>
            <person name="Karasinski D."/>
            <person name="Kautmanova I."/>
            <person name="Kiss B."/>
            <person name="Kocsube S."/>
            <person name="Kotiranta H."/>
            <person name="LaButti K.M."/>
            <person name="Lechner B.E."/>
            <person name="Liimatainen K."/>
            <person name="Lipzen A."/>
            <person name="Lukacs Z."/>
            <person name="Mihaltcheva S."/>
            <person name="Morgado L.N."/>
            <person name="Niskanen T."/>
            <person name="Noordeloos M.E."/>
            <person name="Ohm R.A."/>
            <person name="Ortiz-Santana B."/>
            <person name="Ovrebo C."/>
            <person name="Racz N."/>
            <person name="Riley R."/>
            <person name="Savchenko A."/>
            <person name="Shiryaev A."/>
            <person name="Soop K."/>
            <person name="Spirin V."/>
            <person name="Szebenyi C."/>
            <person name="Tomsovsky M."/>
            <person name="Tulloss R.E."/>
            <person name="Uehling J."/>
            <person name="Grigoriev I.V."/>
            <person name="Vagvolgyi C."/>
            <person name="Papp T."/>
            <person name="Martin F.M."/>
            <person name="Miettinen O."/>
            <person name="Hibbett D.S."/>
            <person name="Nagy L.G."/>
        </authorList>
    </citation>
    <scope>NUCLEOTIDE SEQUENCE [LARGE SCALE GENOMIC DNA]</scope>
    <source>
        <strain evidence="6 7">CBS 962.96</strain>
    </source>
</reference>
<protein>
    <recommendedName>
        <fullName evidence="1">glutathione transferase</fullName>
        <ecNumber evidence="1">2.5.1.18</ecNumber>
    </recommendedName>
</protein>
<dbReference type="InterPro" id="IPR040079">
    <property type="entry name" value="Glutathione_S-Trfase"/>
</dbReference>
<evidence type="ECO:0000256" key="3">
    <source>
        <dbReference type="ARBA" id="ARBA00047960"/>
    </source>
</evidence>
<dbReference type="InterPro" id="IPR036282">
    <property type="entry name" value="Glutathione-S-Trfase_C_sf"/>
</dbReference>
<dbReference type="GO" id="GO:0043295">
    <property type="term" value="F:glutathione binding"/>
    <property type="evidence" value="ECO:0007669"/>
    <property type="project" value="TreeGrafter"/>
</dbReference>
<dbReference type="InterPro" id="IPR004045">
    <property type="entry name" value="Glutathione_S-Trfase_N"/>
</dbReference>
<keyword evidence="2 6" id="KW-0808">Transferase</keyword>